<accession>J7S412</accession>
<dbReference type="InterPro" id="IPR026841">
    <property type="entry name" value="Aur1/Ipt1"/>
</dbReference>
<sequence>MANLFRKWFLSQKPAGSDVADLQTSLDIKISLRKLRNYNPTKKEICHYGFLGSIMLFVFITNPAAWILKILFFSTLGLFFLIPLTSQFFFNALPIFTWLGLYFTSNYFPATVRPPITVKVLPAVETVLYGDNLSDILATSTNSFLDLLAWIPYGLFHFGAPFVVAAILFLFGPPTILQGYAFAFGYMNLIGVIMQNVFPAAPPWYKILYGLGSANYGMHGSPGGLARIDKLLHINLYTSAFSNSSVIFGAFPSLHSGCATMEALFFSYAFPFLRPLFIFYVCWLWWSTMYLTHHYFVDLMAGSVLSYVIFLYTKYNHLPLVDTSLFCRWSYSKVETYDKERSNPLNASLDDIENVPLSTMDTAIDLSLSGDERSISPSYIFDRNSNLSRSSATSNTSLDLQNEPFSPVPRLGTKRLD</sequence>
<dbReference type="GO" id="GO:0030148">
    <property type="term" value="P:sphingolipid biosynthetic process"/>
    <property type="evidence" value="ECO:0007669"/>
    <property type="project" value="EnsemblFungi"/>
</dbReference>
<feature type="transmembrane region" description="Helical" evidence="6">
    <location>
        <begin position="150"/>
        <end position="172"/>
    </location>
</feature>
<gene>
    <name evidence="8" type="primary">KNAG0A06640</name>
    <name evidence="8" type="ordered locus">KNAG_0A06640</name>
</gene>
<feature type="transmembrane region" description="Helical" evidence="6">
    <location>
        <begin position="179"/>
        <end position="198"/>
    </location>
</feature>
<dbReference type="eggNOG" id="ENOG502QPQM">
    <property type="taxonomic scope" value="Eukaryota"/>
</dbReference>
<dbReference type="Pfam" id="PF14378">
    <property type="entry name" value="PAP2_3"/>
    <property type="match status" value="1"/>
</dbReference>
<keyword evidence="4 6" id="KW-0472">Membrane</keyword>
<dbReference type="PANTHER" id="PTHR31310">
    <property type="match status" value="1"/>
</dbReference>
<keyword evidence="9" id="KW-1185">Reference proteome</keyword>
<dbReference type="SUPFAM" id="SSF48317">
    <property type="entry name" value="Acid phosphatase/Vanadium-dependent haloperoxidase"/>
    <property type="match status" value="1"/>
</dbReference>
<evidence type="ECO:0000256" key="6">
    <source>
        <dbReference type="SAM" id="Phobius"/>
    </source>
</evidence>
<evidence type="ECO:0000256" key="1">
    <source>
        <dbReference type="ARBA" id="ARBA00004141"/>
    </source>
</evidence>
<dbReference type="GeneID" id="34523956"/>
<feature type="transmembrane region" description="Helical" evidence="6">
    <location>
        <begin position="292"/>
        <end position="312"/>
    </location>
</feature>
<dbReference type="KEGG" id="kng:KNAG_0A06640"/>
<evidence type="ECO:0000259" key="7">
    <source>
        <dbReference type="SMART" id="SM00014"/>
    </source>
</evidence>
<keyword evidence="3 6" id="KW-1133">Transmembrane helix</keyword>
<evidence type="ECO:0000313" key="8">
    <source>
        <dbReference type="EMBL" id="CCK68321.1"/>
    </source>
</evidence>
<name>J7S412_HUIN7</name>
<dbReference type="InterPro" id="IPR036938">
    <property type="entry name" value="PAP2/HPO_sf"/>
</dbReference>
<dbReference type="PANTHER" id="PTHR31310:SF11">
    <property type="entry name" value="INOSITOL PHOSPHORYLCERAMIDE SYNTHASE CATALYTIC SUBUNIT AUR1"/>
    <property type="match status" value="1"/>
</dbReference>
<dbReference type="GO" id="GO:0070916">
    <property type="term" value="C:inositol phosphoceramide synthase complex"/>
    <property type="evidence" value="ECO:0007669"/>
    <property type="project" value="EnsemblFungi"/>
</dbReference>
<feature type="transmembrane region" description="Helical" evidence="6">
    <location>
        <begin position="263"/>
        <end position="286"/>
    </location>
</feature>
<dbReference type="CDD" id="cd03386">
    <property type="entry name" value="PAP2_Aur1_like"/>
    <property type="match status" value="1"/>
</dbReference>
<dbReference type="InterPro" id="IPR052185">
    <property type="entry name" value="IPC_Synthase-Related"/>
</dbReference>
<dbReference type="OrthoDB" id="5784at2759"/>
<feature type="transmembrane region" description="Helical" evidence="6">
    <location>
        <begin position="45"/>
        <end position="60"/>
    </location>
</feature>
<dbReference type="RefSeq" id="XP_022462567.1">
    <property type="nucleotide sequence ID" value="XM_022611008.1"/>
</dbReference>
<protein>
    <recommendedName>
        <fullName evidence="7">Phosphatidic acid phosphatase type 2/haloperoxidase domain-containing protein</fullName>
    </recommendedName>
</protein>
<evidence type="ECO:0000256" key="3">
    <source>
        <dbReference type="ARBA" id="ARBA00022989"/>
    </source>
</evidence>
<evidence type="ECO:0000256" key="2">
    <source>
        <dbReference type="ARBA" id="ARBA00022692"/>
    </source>
</evidence>
<dbReference type="EMBL" id="HE978314">
    <property type="protein sequence ID" value="CCK68321.1"/>
    <property type="molecule type" value="Genomic_DNA"/>
</dbReference>
<evidence type="ECO:0000313" key="9">
    <source>
        <dbReference type="Proteomes" id="UP000006310"/>
    </source>
</evidence>
<comment type="subcellular location">
    <subcellularLocation>
        <location evidence="1">Membrane</location>
        <topology evidence="1">Multi-pass membrane protein</topology>
    </subcellularLocation>
</comment>
<dbReference type="STRING" id="1071383.J7S412"/>
<keyword evidence="2 6" id="KW-0812">Transmembrane</keyword>
<organism evidence="8 9">
    <name type="scientific">Huiozyma naganishii (strain ATCC MYA-139 / BCRC 22969 / CBS 8797 / KCTC 17520 / NBRC 10181 / NCYC 3082 / Yp74L-3)</name>
    <name type="common">Yeast</name>
    <name type="synonym">Kazachstania naganishii</name>
    <dbReference type="NCBI Taxonomy" id="1071383"/>
    <lineage>
        <taxon>Eukaryota</taxon>
        <taxon>Fungi</taxon>
        <taxon>Dikarya</taxon>
        <taxon>Ascomycota</taxon>
        <taxon>Saccharomycotina</taxon>
        <taxon>Saccharomycetes</taxon>
        <taxon>Saccharomycetales</taxon>
        <taxon>Saccharomycetaceae</taxon>
        <taxon>Huiozyma</taxon>
    </lineage>
</organism>
<dbReference type="SMART" id="SM00014">
    <property type="entry name" value="acidPPc"/>
    <property type="match status" value="1"/>
</dbReference>
<proteinExistence type="predicted"/>
<dbReference type="InterPro" id="IPR000326">
    <property type="entry name" value="PAP2/HPO"/>
</dbReference>
<reference evidence="9" key="2">
    <citation type="submission" date="2012-08" db="EMBL/GenBank/DDBJ databases">
        <title>Genome sequence of Kazachstania naganishii.</title>
        <authorList>
            <person name="Gordon J.L."/>
            <person name="Armisen D."/>
            <person name="Proux-Wera E."/>
            <person name="OhEigeartaigh S.S."/>
            <person name="Byrne K.P."/>
            <person name="Wolfe K.H."/>
        </authorList>
    </citation>
    <scope>NUCLEOTIDE SEQUENCE [LARGE SCALE GENOMIC DNA]</scope>
    <source>
        <strain evidence="9">ATCC MYA-139 / BCRC 22969 / CBS 8797 / CCRC 22969 / KCTC 17520 / NBRC 10181 / NCYC 3082</strain>
    </source>
</reference>
<dbReference type="GO" id="GO:0045140">
    <property type="term" value="F:inositol phosphoceramide synthase activity"/>
    <property type="evidence" value="ECO:0007669"/>
    <property type="project" value="EnsemblFungi"/>
</dbReference>
<evidence type="ECO:0000256" key="4">
    <source>
        <dbReference type="ARBA" id="ARBA00023136"/>
    </source>
</evidence>
<dbReference type="Proteomes" id="UP000006310">
    <property type="component" value="Chromosome 1"/>
</dbReference>
<dbReference type="GO" id="GO:0016020">
    <property type="term" value="C:membrane"/>
    <property type="evidence" value="ECO:0007669"/>
    <property type="project" value="UniProtKB-SubCell"/>
</dbReference>
<dbReference type="AlphaFoldDB" id="J7S412"/>
<evidence type="ECO:0000256" key="5">
    <source>
        <dbReference type="SAM" id="MobiDB-lite"/>
    </source>
</evidence>
<feature type="transmembrane region" description="Helical" evidence="6">
    <location>
        <begin position="89"/>
        <end position="108"/>
    </location>
</feature>
<reference evidence="8 9" key="1">
    <citation type="journal article" date="2011" name="Proc. Natl. Acad. Sci. U.S.A.">
        <title>Evolutionary erosion of yeast sex chromosomes by mating-type switching accidents.</title>
        <authorList>
            <person name="Gordon J.L."/>
            <person name="Armisen D."/>
            <person name="Proux-Wera E."/>
            <person name="Oheigeartaigh S.S."/>
            <person name="Byrne K.P."/>
            <person name="Wolfe K.H."/>
        </authorList>
    </citation>
    <scope>NUCLEOTIDE SEQUENCE [LARGE SCALE GENOMIC DNA]</scope>
    <source>
        <strain evidence="9">ATCC MYA-139 / BCRC 22969 / CBS 8797 / CCRC 22969 / KCTC 17520 / NBRC 10181 / NCYC 3082</strain>
    </source>
</reference>
<dbReference type="HOGENOM" id="CLU_030747_2_0_1"/>
<feature type="region of interest" description="Disordered" evidence="5">
    <location>
        <begin position="392"/>
        <end position="417"/>
    </location>
</feature>
<feature type="compositionally biased region" description="Polar residues" evidence="5">
    <location>
        <begin position="392"/>
        <end position="404"/>
    </location>
</feature>
<feature type="domain" description="Phosphatidic acid phosphatase type 2/haloperoxidase" evidence="7">
    <location>
        <begin position="177"/>
        <end position="314"/>
    </location>
</feature>
<dbReference type="GO" id="GO:0006676">
    <property type="term" value="P:mannosyl diphosphorylinositol ceramide metabolic process"/>
    <property type="evidence" value="ECO:0007669"/>
    <property type="project" value="TreeGrafter"/>
</dbReference>
<dbReference type="OMA" id="WSIYDAQ"/>